<dbReference type="AlphaFoldDB" id="A0A7L6B192"/>
<protein>
    <submittedName>
        <fullName evidence="1">Uncharacterized protein</fullName>
    </submittedName>
</protein>
<keyword evidence="2" id="KW-1185">Reference proteome</keyword>
<dbReference type="RefSeq" id="WP_181568120.1">
    <property type="nucleotide sequence ID" value="NZ_CP059322.2"/>
</dbReference>
<dbReference type="KEGG" id="mfeu:H1D33_19695"/>
<organism evidence="1 2">
    <name type="scientific">Micromonospora robiginosa</name>
    <dbReference type="NCBI Taxonomy" id="2749844"/>
    <lineage>
        <taxon>Bacteria</taxon>
        <taxon>Bacillati</taxon>
        <taxon>Actinomycetota</taxon>
        <taxon>Actinomycetes</taxon>
        <taxon>Micromonosporales</taxon>
        <taxon>Micromonosporaceae</taxon>
        <taxon>Micromonospora</taxon>
    </lineage>
</organism>
<gene>
    <name evidence="1" type="ORF">H1D33_19695</name>
</gene>
<reference evidence="1 2" key="2">
    <citation type="journal article" date="2021" name="Mar. Drugs">
        <title>A New Micromonospora Strain with Antibiotic Activity Isolated from the Microbiome of a Mid-Atlantic Deep-Sea Sponge.</title>
        <authorList>
            <person name="Back C.R."/>
            <person name="Stennett H.L."/>
            <person name="Williams S.E."/>
            <person name="Wang L."/>
            <person name="Ojeda Gomez J."/>
            <person name="Abdulle O.M."/>
            <person name="Duffy T."/>
            <person name="Neal C."/>
            <person name="Mantell J."/>
            <person name="Jepson M.A."/>
            <person name="Hendry K.R."/>
            <person name="Powell D."/>
            <person name="Stach J.E.M."/>
            <person name="Essex-Lopresti A.E."/>
            <person name="Willis C.L."/>
            <person name="Curnow P."/>
            <person name="Race P.R."/>
        </authorList>
    </citation>
    <scope>NUCLEOTIDE SEQUENCE [LARGE SCALE GENOMIC DNA]</scope>
    <source>
        <strain evidence="1 2">28ISP2-46</strain>
    </source>
</reference>
<name>A0A7L6B192_9ACTN</name>
<accession>A0A7L6B192</accession>
<reference evidence="2" key="1">
    <citation type="submission" date="2020-07" db="EMBL/GenBank/DDBJ databases">
        <title>A new Micromonospora strain with potent antibiotic activity isolated from the microbiome of a mid-Atlantic deep-sea sponge.</title>
        <authorList>
            <person name="Back C.R."/>
            <person name="Stennett H.L."/>
            <person name="Williams S.E."/>
            <person name="Wang L."/>
            <person name="Ojeda Gomez J."/>
            <person name="Abdulle O.M."/>
            <person name="Duffy T."/>
            <person name="Hendry K.R."/>
            <person name="Powell D."/>
            <person name="Stach J.E."/>
            <person name="Essex-Lopresti A.E."/>
            <person name="Willis C.L."/>
            <person name="Curnow P."/>
            <person name="Race P.R."/>
        </authorList>
    </citation>
    <scope>NUCLEOTIDE SEQUENCE [LARGE SCALE GENOMIC DNA]</scope>
    <source>
        <strain evidence="2">28ISP2-46</strain>
    </source>
</reference>
<evidence type="ECO:0000313" key="2">
    <source>
        <dbReference type="Proteomes" id="UP000510844"/>
    </source>
</evidence>
<proteinExistence type="predicted"/>
<dbReference type="EMBL" id="CP059322">
    <property type="protein sequence ID" value="QLQ35591.1"/>
    <property type="molecule type" value="Genomic_DNA"/>
</dbReference>
<evidence type="ECO:0000313" key="1">
    <source>
        <dbReference type="EMBL" id="QLQ35591.1"/>
    </source>
</evidence>
<dbReference type="Proteomes" id="UP000510844">
    <property type="component" value="Chromosome"/>
</dbReference>
<sequence>MRSTLRHARKCRVTSLGGVAIGGGLCYPVQHSTQRQAARTEQRRQALALAESRRAERLALLERFVGVAADAERCAFTR</sequence>